<keyword evidence="9" id="KW-1185">Reference proteome</keyword>
<reference evidence="8 9" key="1">
    <citation type="submission" date="2016-10" db="EMBL/GenBank/DDBJ databases">
        <authorList>
            <person name="de Groot N.N."/>
        </authorList>
    </citation>
    <scope>NUCLEOTIDE SEQUENCE [LARGE SCALE GENOMIC DNA]</scope>
    <source>
        <strain evidence="8 9">DSM 20581</strain>
    </source>
</reference>
<dbReference type="EC" id="4.1.2.13" evidence="7"/>
<comment type="pathway">
    <text evidence="2 7">Carbohydrate degradation; glycolysis; D-glyceraldehyde 3-phosphate and glycerone phosphate from D-glucose: step 4/4.</text>
</comment>
<dbReference type="GO" id="GO:0004332">
    <property type="term" value="F:fructose-bisphosphate aldolase activity"/>
    <property type="evidence" value="ECO:0007669"/>
    <property type="project" value="UniProtKB-UniRule"/>
</dbReference>
<dbReference type="NCBIfam" id="NF003784">
    <property type="entry name" value="PRK05377.1"/>
    <property type="match status" value="1"/>
</dbReference>
<dbReference type="Gene3D" id="3.20.20.70">
    <property type="entry name" value="Aldolase class I"/>
    <property type="match status" value="1"/>
</dbReference>
<gene>
    <name evidence="7" type="primary">fda</name>
    <name evidence="8" type="ORF">SAMN04488506_1284</name>
</gene>
<evidence type="ECO:0000256" key="3">
    <source>
        <dbReference type="ARBA" id="ARBA00010387"/>
    </source>
</evidence>
<dbReference type="PANTHER" id="PTHR11627">
    <property type="entry name" value="FRUCTOSE-BISPHOSPHATE ALDOLASE"/>
    <property type="match status" value="1"/>
</dbReference>
<keyword evidence="5 7" id="KW-0456">Lyase</keyword>
<dbReference type="GO" id="GO:0006096">
    <property type="term" value="P:glycolytic process"/>
    <property type="evidence" value="ECO:0007669"/>
    <property type="project" value="UniProtKB-UniRule"/>
</dbReference>
<feature type="active site" description="Schiff-base intermediate with dihydroxyacetone-P" evidence="7">
    <location>
        <position position="213"/>
    </location>
</feature>
<dbReference type="AlphaFoldDB" id="A0A1I5X9F1"/>
<feature type="active site" description="Proton acceptor" evidence="7">
    <location>
        <position position="176"/>
    </location>
</feature>
<dbReference type="HAMAP" id="MF_00729">
    <property type="entry name" value="FBP_aldolase_1"/>
    <property type="match status" value="1"/>
</dbReference>
<dbReference type="STRING" id="82801.SAMN04488506_1284"/>
<evidence type="ECO:0000256" key="4">
    <source>
        <dbReference type="ARBA" id="ARBA00023152"/>
    </source>
</evidence>
<dbReference type="OrthoDB" id="9813469at2"/>
<dbReference type="Proteomes" id="UP000199136">
    <property type="component" value="Unassembled WGS sequence"/>
</dbReference>
<accession>A0A1I5X9F1</accession>
<evidence type="ECO:0000256" key="7">
    <source>
        <dbReference type="HAMAP-Rule" id="MF_00729"/>
    </source>
</evidence>
<comment type="catalytic activity">
    <reaction evidence="1 7">
        <text>beta-D-fructose 1,6-bisphosphate = D-glyceraldehyde 3-phosphate + dihydroxyacetone phosphate</text>
        <dbReference type="Rhea" id="RHEA:14729"/>
        <dbReference type="ChEBI" id="CHEBI:32966"/>
        <dbReference type="ChEBI" id="CHEBI:57642"/>
        <dbReference type="ChEBI" id="CHEBI:59776"/>
        <dbReference type="EC" id="4.1.2.13"/>
    </reaction>
</comment>
<organism evidence="8 9">
    <name type="scientific">Desemzia incerta</name>
    <dbReference type="NCBI Taxonomy" id="82801"/>
    <lineage>
        <taxon>Bacteria</taxon>
        <taxon>Bacillati</taxon>
        <taxon>Bacillota</taxon>
        <taxon>Bacilli</taxon>
        <taxon>Lactobacillales</taxon>
        <taxon>Carnobacteriaceae</taxon>
        <taxon>Desemzia</taxon>
    </lineage>
</organism>
<dbReference type="InterPro" id="IPR023014">
    <property type="entry name" value="FBA_I_Gram+-type"/>
</dbReference>
<dbReference type="InterPro" id="IPR000741">
    <property type="entry name" value="FBA_I"/>
</dbReference>
<evidence type="ECO:0000256" key="2">
    <source>
        <dbReference type="ARBA" id="ARBA00004714"/>
    </source>
</evidence>
<evidence type="ECO:0000256" key="6">
    <source>
        <dbReference type="ARBA" id="ARBA00023270"/>
    </source>
</evidence>
<evidence type="ECO:0000256" key="5">
    <source>
        <dbReference type="ARBA" id="ARBA00023239"/>
    </source>
</evidence>
<evidence type="ECO:0000313" key="8">
    <source>
        <dbReference type="EMBL" id="SFQ28534.1"/>
    </source>
</evidence>
<protein>
    <recommendedName>
        <fullName evidence="7">Fructose-bisphosphate aldolase class 1</fullName>
        <ecNumber evidence="7">4.1.2.13</ecNumber>
    </recommendedName>
    <alternativeName>
        <fullName evidence="7">Fructose-bisphosphate aldolase class I</fullName>
        <shortName evidence="7">FBP aldolase</shortName>
    </alternativeName>
</protein>
<evidence type="ECO:0000256" key="1">
    <source>
        <dbReference type="ARBA" id="ARBA00000441"/>
    </source>
</evidence>
<dbReference type="UniPathway" id="UPA00109">
    <property type="reaction ID" value="UER00183"/>
</dbReference>
<sequence length="295" mass="33318">MNQAQIDIIRNGNGFIAALDQSGGSTPKALSLYGVDEGSYSSEDEMFNLVHEMRTRIITSPAFSSNYILGAILFEQTMDRKIEDFYTADYLWEKKGIVPFLKIDKGLADESEGVQLMKPNPGLNDLLKRANERNIFGTKMRSLIKEPNKDGIHQVVDQQFEVAKQILHAGLVPIIEPEVNIYSEDKEKCESILKEEILTYLDQLEEHENVMLKLSIPTVSDFYVELIEHPRVLRVVALSGGYSREEANEKLRNNRGLIASFSRALSEGLYANQSDEEFDAILMDSVKEIYEASVS</sequence>
<evidence type="ECO:0000313" key="9">
    <source>
        <dbReference type="Proteomes" id="UP000199136"/>
    </source>
</evidence>
<dbReference type="RefSeq" id="WP_092480336.1">
    <property type="nucleotide sequence ID" value="NZ_FOXW01000004.1"/>
</dbReference>
<comment type="similarity">
    <text evidence="3 7">Belongs to the class I fructose-bisphosphate aldolase family.</text>
</comment>
<name>A0A1I5X9F1_9LACT</name>
<keyword evidence="4 7" id="KW-0324">Glycolysis</keyword>
<proteinExistence type="inferred from homology"/>
<dbReference type="InterPro" id="IPR013785">
    <property type="entry name" value="Aldolase_TIM"/>
</dbReference>
<dbReference type="EMBL" id="FOXW01000004">
    <property type="protein sequence ID" value="SFQ28534.1"/>
    <property type="molecule type" value="Genomic_DNA"/>
</dbReference>
<dbReference type="SUPFAM" id="SSF51569">
    <property type="entry name" value="Aldolase"/>
    <property type="match status" value="1"/>
</dbReference>
<dbReference type="Pfam" id="PF00274">
    <property type="entry name" value="Glycolytic"/>
    <property type="match status" value="1"/>
</dbReference>
<keyword evidence="6 7" id="KW-0704">Schiff base</keyword>